<dbReference type="EMBL" id="CAJNOW010010732">
    <property type="protein sequence ID" value="CAF1587274.1"/>
    <property type="molecule type" value="Genomic_DNA"/>
</dbReference>
<sequence length="210" mass="23824">MCNFRTVSSSSSQASLTNPLPMKISYSSLSIFSTLLAISDSSNMTNVQDRINEIQNVQQHVTESWNAKNFVNTMDNMNLFDILSSKRSHPSSDSGISTTKTRYTKRLREKKVDCSSATAIGKRNFKSYKDYRTTTIGSLTLAWPPYQINNRSFRGQIFTLLNTCSVDTGLFVFYHAYKAGTDKFRDLFEVSNLDALKLLRHVFHLVENEG</sequence>
<evidence type="ECO:0000313" key="2">
    <source>
        <dbReference type="Proteomes" id="UP000663834"/>
    </source>
</evidence>
<accession>A0A815ZSU1</accession>
<comment type="caution">
    <text evidence="1">The sequence shown here is derived from an EMBL/GenBank/DDBJ whole genome shotgun (WGS) entry which is preliminary data.</text>
</comment>
<reference evidence="1" key="1">
    <citation type="submission" date="2021-02" db="EMBL/GenBank/DDBJ databases">
        <authorList>
            <person name="Nowell W R."/>
        </authorList>
    </citation>
    <scope>NUCLEOTIDE SEQUENCE</scope>
</reference>
<organism evidence="1 2">
    <name type="scientific">Rotaria magnacalcarata</name>
    <dbReference type="NCBI Taxonomy" id="392030"/>
    <lineage>
        <taxon>Eukaryota</taxon>
        <taxon>Metazoa</taxon>
        <taxon>Spiralia</taxon>
        <taxon>Gnathifera</taxon>
        <taxon>Rotifera</taxon>
        <taxon>Eurotatoria</taxon>
        <taxon>Bdelloidea</taxon>
        <taxon>Philodinida</taxon>
        <taxon>Philodinidae</taxon>
        <taxon>Rotaria</taxon>
    </lineage>
</organism>
<dbReference type="AlphaFoldDB" id="A0A815ZSU1"/>
<evidence type="ECO:0000313" key="1">
    <source>
        <dbReference type="EMBL" id="CAF1587274.1"/>
    </source>
</evidence>
<proteinExistence type="predicted"/>
<gene>
    <name evidence="1" type="ORF">KQP761_LOCUS20808</name>
</gene>
<protein>
    <submittedName>
        <fullName evidence="1">Uncharacterized protein</fullName>
    </submittedName>
</protein>
<name>A0A815ZSU1_9BILA</name>
<dbReference type="Proteomes" id="UP000663834">
    <property type="component" value="Unassembled WGS sequence"/>
</dbReference>
<dbReference type="OrthoDB" id="10068022at2759"/>